<sequence>MEDGRLMKSERRLIVQLIPETAWYNNLRNAVKKSEWDKIRKKCYREANYTCEVCGGKGSKHPVECHELYTFEEGVIRLVGLIALCPDCHTSVHPGLANIRGKYAQAVNQLAKVNKITKGMAEAYYRDCFAEWRELSKVPEWKTDFSWIEGYLDG</sequence>
<dbReference type="GO" id="GO:0004519">
    <property type="term" value="F:endonuclease activity"/>
    <property type="evidence" value="ECO:0007669"/>
    <property type="project" value="UniProtKB-KW"/>
</dbReference>
<accession>A0A023MHR5</accession>
<organism evidence="1 2">
    <name type="scientific">Escherichia phage FFH2</name>
    <dbReference type="NCBI Taxonomy" id="1446490"/>
    <lineage>
        <taxon>Viruses</taxon>
        <taxon>Duplodnaviria</taxon>
        <taxon>Heunggongvirae</taxon>
        <taxon>Uroviricota</taxon>
        <taxon>Caudoviricetes</taxon>
        <taxon>Vequintavirinae</taxon>
        <taxon>Vequintavirus</taxon>
        <taxon>Vequintavirus PDX</taxon>
        <taxon>Vequintavirus FFH2</taxon>
    </lineage>
</organism>
<reference evidence="1 2" key="1">
    <citation type="journal article" date="2014" name="Genome Announc.">
        <title>Complete Genome Sequences of Two Escherichia coli O157:H7 Phages Effective in Limiting Contamination of Food Products.</title>
        <authorList>
            <person name="Hong Y."/>
            <person name="Pan Y."/>
            <person name="Harman N.J."/>
            <person name="Ebner P.D."/>
        </authorList>
    </citation>
    <scope>NUCLEOTIDE SEQUENCE [LARGE SCALE GENOMIC DNA]</scope>
</reference>
<proteinExistence type="predicted"/>
<keyword evidence="1" id="KW-0378">Hydrolase</keyword>
<dbReference type="KEGG" id="vg:19486809"/>
<protein>
    <submittedName>
        <fullName evidence="1">Putative H-N-H endonuclease</fullName>
    </submittedName>
</protein>
<keyword evidence="1" id="KW-0255">Endonuclease</keyword>
<evidence type="ECO:0000313" key="2">
    <source>
        <dbReference type="Proteomes" id="UP000026907"/>
    </source>
</evidence>
<dbReference type="Proteomes" id="UP000026907">
    <property type="component" value="Segment"/>
</dbReference>
<dbReference type="RefSeq" id="YP_009030993.1">
    <property type="nucleotide sequence ID" value="NC_024134.1"/>
</dbReference>
<dbReference type="EMBL" id="KJ190158">
    <property type="protein sequence ID" value="AHN83672.1"/>
    <property type="molecule type" value="Genomic_DNA"/>
</dbReference>
<name>A0A023MHR5_9CAUD</name>
<keyword evidence="2" id="KW-1185">Reference proteome</keyword>
<dbReference type="GeneID" id="19486809"/>
<evidence type="ECO:0000313" key="1">
    <source>
        <dbReference type="EMBL" id="AHN83672.1"/>
    </source>
</evidence>
<keyword evidence="1" id="KW-0540">Nuclease</keyword>